<evidence type="ECO:0000259" key="1">
    <source>
        <dbReference type="Pfam" id="PF07045"/>
    </source>
</evidence>
<feature type="domain" description="DUF1330" evidence="1">
    <location>
        <begin position="84"/>
        <end position="173"/>
    </location>
</feature>
<dbReference type="Gene3D" id="3.30.70.100">
    <property type="match status" value="1"/>
</dbReference>
<name>A0A8S8XCQ5_9PROT</name>
<proteinExistence type="predicted"/>
<dbReference type="Pfam" id="PF07045">
    <property type="entry name" value="DUF1330"/>
    <property type="match status" value="1"/>
</dbReference>
<organism evidence="2 3">
    <name type="scientific">Roseiterribacter gracilis</name>
    <dbReference type="NCBI Taxonomy" id="2812848"/>
    <lineage>
        <taxon>Bacteria</taxon>
        <taxon>Pseudomonadati</taxon>
        <taxon>Pseudomonadota</taxon>
        <taxon>Alphaproteobacteria</taxon>
        <taxon>Rhodospirillales</taxon>
        <taxon>Roseiterribacteraceae</taxon>
        <taxon>Roseiterribacter</taxon>
    </lineage>
</organism>
<evidence type="ECO:0000313" key="3">
    <source>
        <dbReference type="Proteomes" id="UP000681075"/>
    </source>
</evidence>
<gene>
    <name evidence="2" type="ORF">TMPK1_20890</name>
</gene>
<dbReference type="InterPro" id="IPR010753">
    <property type="entry name" value="DUF1330"/>
</dbReference>
<dbReference type="AlphaFoldDB" id="A0A8S8XCQ5"/>
<dbReference type="Proteomes" id="UP000681075">
    <property type="component" value="Unassembled WGS sequence"/>
</dbReference>
<comment type="caution">
    <text evidence="2">The sequence shown here is derived from an EMBL/GenBank/DDBJ whole genome shotgun (WGS) entry which is preliminary data.</text>
</comment>
<accession>A0A8S8XCQ5</accession>
<dbReference type="EMBL" id="BOPV01000001">
    <property type="protein sequence ID" value="GIL39852.1"/>
    <property type="molecule type" value="Genomic_DNA"/>
</dbReference>
<keyword evidence="3" id="KW-1185">Reference proteome</keyword>
<dbReference type="PANTHER" id="PTHR41521">
    <property type="match status" value="1"/>
</dbReference>
<sequence>MTDLSRPLRYLFAQGRGDVSAAVPKDALVLSHAPAARITWLEGAADARGILFALLGAELPHAVPGDASVVTVPGRREPVPGDGAYLIVQGSFTDAPKKAAYNAALPPIYERFGGRYLVLASAEQVQPMAGVRRTDAIVVASFPDVQAIEAFWRSDAYRSAKRLREGAGTFLVRAVPAGSLPA</sequence>
<evidence type="ECO:0000313" key="2">
    <source>
        <dbReference type="EMBL" id="GIL39852.1"/>
    </source>
</evidence>
<dbReference type="PANTHER" id="PTHR41521:SF4">
    <property type="entry name" value="BLR0684 PROTEIN"/>
    <property type="match status" value="1"/>
</dbReference>
<reference evidence="2" key="1">
    <citation type="submission" date="2021-02" db="EMBL/GenBank/DDBJ databases">
        <title>Genome sequence of Rhodospirillales sp. strain TMPK1 isolated from soil.</title>
        <authorList>
            <person name="Nakai R."/>
            <person name="Kusada H."/>
            <person name="Tamaki H."/>
        </authorList>
    </citation>
    <scope>NUCLEOTIDE SEQUENCE</scope>
    <source>
        <strain evidence="2">TMPK1</strain>
    </source>
</reference>
<protein>
    <recommendedName>
        <fullName evidence="1">DUF1330 domain-containing protein</fullName>
    </recommendedName>
</protein>
<dbReference type="SUPFAM" id="SSF54909">
    <property type="entry name" value="Dimeric alpha+beta barrel"/>
    <property type="match status" value="1"/>
</dbReference>
<dbReference type="InterPro" id="IPR011008">
    <property type="entry name" value="Dimeric_a/b-barrel"/>
</dbReference>